<keyword evidence="3" id="KW-1185">Reference proteome</keyword>
<protein>
    <submittedName>
        <fullName evidence="2">Uncharacterized protein</fullName>
    </submittedName>
</protein>
<evidence type="ECO:0000256" key="1">
    <source>
        <dbReference type="SAM" id="MobiDB-lite"/>
    </source>
</evidence>
<evidence type="ECO:0000313" key="3">
    <source>
        <dbReference type="Proteomes" id="UP000887013"/>
    </source>
</evidence>
<name>A0A8X6NGH8_NEPPI</name>
<organism evidence="2 3">
    <name type="scientific">Nephila pilipes</name>
    <name type="common">Giant wood spider</name>
    <name type="synonym">Nephila maculata</name>
    <dbReference type="NCBI Taxonomy" id="299642"/>
    <lineage>
        <taxon>Eukaryota</taxon>
        <taxon>Metazoa</taxon>
        <taxon>Ecdysozoa</taxon>
        <taxon>Arthropoda</taxon>
        <taxon>Chelicerata</taxon>
        <taxon>Arachnida</taxon>
        <taxon>Araneae</taxon>
        <taxon>Araneomorphae</taxon>
        <taxon>Entelegynae</taxon>
        <taxon>Araneoidea</taxon>
        <taxon>Nephilidae</taxon>
        <taxon>Nephila</taxon>
    </lineage>
</organism>
<reference evidence="2" key="1">
    <citation type="submission" date="2020-08" db="EMBL/GenBank/DDBJ databases">
        <title>Multicomponent nature underlies the extraordinary mechanical properties of spider dragline silk.</title>
        <authorList>
            <person name="Kono N."/>
            <person name="Nakamura H."/>
            <person name="Mori M."/>
            <person name="Yoshida Y."/>
            <person name="Ohtoshi R."/>
            <person name="Malay A.D."/>
            <person name="Moran D.A.P."/>
            <person name="Tomita M."/>
            <person name="Numata K."/>
            <person name="Arakawa K."/>
        </authorList>
    </citation>
    <scope>NUCLEOTIDE SEQUENCE</scope>
</reference>
<accession>A0A8X6NGH8</accession>
<sequence length="138" mass="15765">MIIKEKLITKGYIWDIARKPPIYDIHRHSSLLASMGRGLRFIISLLVHGPSALLKRNRRNEKTSSVKRENKTQQTREGVGGGREREKTSHDHRERRVDPTKPRAGGEAAQVKTSPRAVPSVKEHLLQSLRGQRTRCRC</sequence>
<feature type="compositionally biased region" description="Basic and acidic residues" evidence="1">
    <location>
        <begin position="60"/>
        <end position="71"/>
    </location>
</feature>
<proteinExistence type="predicted"/>
<dbReference type="AlphaFoldDB" id="A0A8X6NGH8"/>
<comment type="caution">
    <text evidence="2">The sequence shown here is derived from an EMBL/GenBank/DDBJ whole genome shotgun (WGS) entry which is preliminary data.</text>
</comment>
<dbReference type="EMBL" id="BMAW01104111">
    <property type="protein sequence ID" value="GFT12409.1"/>
    <property type="molecule type" value="Genomic_DNA"/>
</dbReference>
<evidence type="ECO:0000313" key="2">
    <source>
        <dbReference type="EMBL" id="GFT12409.1"/>
    </source>
</evidence>
<feature type="region of interest" description="Disordered" evidence="1">
    <location>
        <begin position="53"/>
        <end position="123"/>
    </location>
</feature>
<dbReference type="Proteomes" id="UP000887013">
    <property type="component" value="Unassembled WGS sequence"/>
</dbReference>
<gene>
    <name evidence="2" type="ORF">NPIL_469701</name>
</gene>
<feature type="compositionally biased region" description="Basic and acidic residues" evidence="1">
    <location>
        <begin position="82"/>
        <end position="101"/>
    </location>
</feature>